<dbReference type="PRINTS" id="PR00834">
    <property type="entry name" value="PROTEASES2C"/>
</dbReference>
<sequence>MFEENNNNQNGFDNGFQPLDSNGFNGENQNQNPKFVQGSGPNDDGAYRYSWTPNGENNDTGSNFHVNPAPKPPKKKGASRVAALVLCCALVGGGAGLGGAALYDRLGGGSSDGTTIYQNTTQGTQVNVQQADGLKEMSLEEIYASYADSCVNVTCQVVVQQGWQQYTGTTSGSGFILSEDGYIVTNYHIIGGANAIKVTLNNGQEYDATLIGGEETNDVAVLKINDISGLKPVVLGDSDSLVVGQQVSTIGNALGTLSFSQTSGHVSGVGRSVTMSDGTIINMIQTDCVINSGNSGGPLFDQYGRVVGITSAKYSNNGDSSSASIEGIGFAIPINDVIDMIQDFIQYGYVTGRPSMGITAVEVTEDYAKAFDWPSGVYVNGVNEGSCSETAGLKQGDIITKLGDTAVTTVAELNAAKNQFKAGESTTLEVYRAGETLTLSITFDEEKNNTQNSQTQQDPAPQQTSSSQQGGSYFDPWDFYFGH</sequence>
<dbReference type="InterPro" id="IPR001940">
    <property type="entry name" value="Peptidase_S1C"/>
</dbReference>
<feature type="compositionally biased region" description="Polar residues" evidence="4">
    <location>
        <begin position="51"/>
        <end position="65"/>
    </location>
</feature>
<dbReference type="InterPro" id="IPR043504">
    <property type="entry name" value="Peptidase_S1_PA_chymotrypsin"/>
</dbReference>
<feature type="compositionally biased region" description="Low complexity" evidence="4">
    <location>
        <begin position="1"/>
        <end position="17"/>
    </location>
</feature>
<comment type="similarity">
    <text evidence="1">Belongs to the peptidase S1C family.</text>
</comment>
<proteinExistence type="inferred from homology"/>
<feature type="transmembrane region" description="Helical" evidence="5">
    <location>
        <begin position="81"/>
        <end position="103"/>
    </location>
</feature>
<keyword evidence="3" id="KW-0378">Hydrolase</keyword>
<evidence type="ECO:0000256" key="3">
    <source>
        <dbReference type="ARBA" id="ARBA00022801"/>
    </source>
</evidence>
<dbReference type="InterPro" id="IPR009003">
    <property type="entry name" value="Peptidase_S1_PA"/>
</dbReference>
<name>A0A9D0YT10_9FIRM</name>
<feature type="region of interest" description="Disordered" evidence="4">
    <location>
        <begin position="1"/>
        <end position="75"/>
    </location>
</feature>
<dbReference type="Pfam" id="PF13365">
    <property type="entry name" value="Trypsin_2"/>
    <property type="match status" value="1"/>
</dbReference>
<dbReference type="PANTHER" id="PTHR43343">
    <property type="entry name" value="PEPTIDASE S12"/>
    <property type="match status" value="1"/>
</dbReference>
<dbReference type="InterPro" id="IPR051201">
    <property type="entry name" value="Chloro_Bact_Ser_Proteases"/>
</dbReference>
<dbReference type="InterPro" id="IPR036034">
    <property type="entry name" value="PDZ_sf"/>
</dbReference>
<dbReference type="Pfam" id="PF13180">
    <property type="entry name" value="PDZ_2"/>
    <property type="match status" value="1"/>
</dbReference>
<protein>
    <submittedName>
        <fullName evidence="7">Trypsin-like peptidase domain-containing protein</fullName>
    </submittedName>
</protein>
<evidence type="ECO:0000313" key="7">
    <source>
        <dbReference type="EMBL" id="HIQ60540.1"/>
    </source>
</evidence>
<evidence type="ECO:0000313" key="8">
    <source>
        <dbReference type="Proteomes" id="UP000886879"/>
    </source>
</evidence>
<dbReference type="InterPro" id="IPR001478">
    <property type="entry name" value="PDZ"/>
</dbReference>
<reference evidence="7" key="1">
    <citation type="submission" date="2020-10" db="EMBL/GenBank/DDBJ databases">
        <authorList>
            <person name="Gilroy R."/>
        </authorList>
    </citation>
    <scope>NUCLEOTIDE SEQUENCE</scope>
    <source>
        <strain evidence="7">ChiGjej2B2-12916</strain>
    </source>
</reference>
<evidence type="ECO:0000256" key="5">
    <source>
        <dbReference type="SAM" id="Phobius"/>
    </source>
</evidence>
<dbReference type="GO" id="GO:0004252">
    <property type="term" value="F:serine-type endopeptidase activity"/>
    <property type="evidence" value="ECO:0007669"/>
    <property type="project" value="InterPro"/>
</dbReference>
<dbReference type="SUPFAM" id="SSF50494">
    <property type="entry name" value="Trypsin-like serine proteases"/>
    <property type="match status" value="1"/>
</dbReference>
<keyword evidence="5" id="KW-0472">Membrane</keyword>
<evidence type="ECO:0000259" key="6">
    <source>
        <dbReference type="PROSITE" id="PS50106"/>
    </source>
</evidence>
<dbReference type="EMBL" id="DVFO01000026">
    <property type="protein sequence ID" value="HIQ60540.1"/>
    <property type="molecule type" value="Genomic_DNA"/>
</dbReference>
<dbReference type="Gene3D" id="2.40.10.10">
    <property type="entry name" value="Trypsin-like serine proteases"/>
    <property type="match status" value="2"/>
</dbReference>
<feature type="compositionally biased region" description="Low complexity" evidence="4">
    <location>
        <begin position="451"/>
        <end position="472"/>
    </location>
</feature>
<keyword evidence="5" id="KW-1133">Transmembrane helix</keyword>
<evidence type="ECO:0000256" key="4">
    <source>
        <dbReference type="SAM" id="MobiDB-lite"/>
    </source>
</evidence>
<feature type="domain" description="PDZ" evidence="6">
    <location>
        <begin position="352"/>
        <end position="434"/>
    </location>
</feature>
<dbReference type="GO" id="GO:0006508">
    <property type="term" value="P:proteolysis"/>
    <property type="evidence" value="ECO:0007669"/>
    <property type="project" value="UniProtKB-KW"/>
</dbReference>
<comment type="caution">
    <text evidence="7">The sequence shown here is derived from an EMBL/GenBank/DDBJ whole genome shotgun (WGS) entry which is preliminary data.</text>
</comment>
<keyword evidence="5" id="KW-0812">Transmembrane</keyword>
<dbReference type="Proteomes" id="UP000886879">
    <property type="component" value="Unassembled WGS sequence"/>
</dbReference>
<accession>A0A9D0YT10</accession>
<dbReference type="AlphaFoldDB" id="A0A9D0YT10"/>
<dbReference type="SUPFAM" id="SSF50156">
    <property type="entry name" value="PDZ domain-like"/>
    <property type="match status" value="1"/>
</dbReference>
<feature type="region of interest" description="Disordered" evidence="4">
    <location>
        <begin position="447"/>
        <end position="477"/>
    </location>
</feature>
<dbReference type="Gene3D" id="2.30.42.10">
    <property type="match status" value="1"/>
</dbReference>
<dbReference type="SMART" id="SM00228">
    <property type="entry name" value="PDZ"/>
    <property type="match status" value="1"/>
</dbReference>
<feature type="compositionally biased region" description="Polar residues" evidence="4">
    <location>
        <begin position="19"/>
        <end position="34"/>
    </location>
</feature>
<keyword evidence="2" id="KW-0645">Protease</keyword>
<dbReference type="PROSITE" id="PS50106">
    <property type="entry name" value="PDZ"/>
    <property type="match status" value="1"/>
</dbReference>
<evidence type="ECO:0000256" key="1">
    <source>
        <dbReference type="ARBA" id="ARBA00010541"/>
    </source>
</evidence>
<organism evidence="7 8">
    <name type="scientific">Candidatus Enterenecus faecium</name>
    <dbReference type="NCBI Taxonomy" id="2840780"/>
    <lineage>
        <taxon>Bacteria</taxon>
        <taxon>Bacillati</taxon>
        <taxon>Bacillota</taxon>
        <taxon>Clostridia</taxon>
        <taxon>Eubacteriales</taxon>
        <taxon>Candidatus Enterenecus</taxon>
    </lineage>
</organism>
<evidence type="ECO:0000256" key="2">
    <source>
        <dbReference type="ARBA" id="ARBA00022670"/>
    </source>
</evidence>
<gene>
    <name evidence="7" type="ORF">IAD31_02965</name>
</gene>
<reference evidence="7" key="2">
    <citation type="journal article" date="2021" name="PeerJ">
        <title>Extensive microbial diversity within the chicken gut microbiome revealed by metagenomics and culture.</title>
        <authorList>
            <person name="Gilroy R."/>
            <person name="Ravi A."/>
            <person name="Getino M."/>
            <person name="Pursley I."/>
            <person name="Horton D.L."/>
            <person name="Alikhan N.F."/>
            <person name="Baker D."/>
            <person name="Gharbi K."/>
            <person name="Hall N."/>
            <person name="Watson M."/>
            <person name="Adriaenssens E.M."/>
            <person name="Foster-Nyarko E."/>
            <person name="Jarju S."/>
            <person name="Secka A."/>
            <person name="Antonio M."/>
            <person name="Oren A."/>
            <person name="Chaudhuri R.R."/>
            <person name="La Ragione R."/>
            <person name="Hildebrand F."/>
            <person name="Pallen M.J."/>
        </authorList>
    </citation>
    <scope>NUCLEOTIDE SEQUENCE</scope>
    <source>
        <strain evidence="7">ChiGjej2B2-12916</strain>
    </source>
</reference>
<dbReference type="PANTHER" id="PTHR43343:SF3">
    <property type="entry name" value="PROTEASE DO-LIKE 8, CHLOROPLASTIC"/>
    <property type="match status" value="1"/>
</dbReference>